<feature type="region of interest" description="Disordered" evidence="1">
    <location>
        <begin position="1"/>
        <end position="24"/>
    </location>
</feature>
<dbReference type="EMBL" id="CAJVPP010026154">
    <property type="protein sequence ID" value="CAG8753139.1"/>
    <property type="molecule type" value="Genomic_DNA"/>
</dbReference>
<feature type="compositionally biased region" description="Basic and acidic residues" evidence="1">
    <location>
        <begin position="1"/>
        <end position="13"/>
    </location>
</feature>
<gene>
    <name evidence="2" type="ORF">FMOSSE_LOCUS16757</name>
</gene>
<evidence type="ECO:0000313" key="2">
    <source>
        <dbReference type="EMBL" id="CAG8753139.1"/>
    </source>
</evidence>
<evidence type="ECO:0000313" key="3">
    <source>
        <dbReference type="Proteomes" id="UP000789375"/>
    </source>
</evidence>
<reference evidence="2" key="1">
    <citation type="submission" date="2021-06" db="EMBL/GenBank/DDBJ databases">
        <authorList>
            <person name="Kallberg Y."/>
            <person name="Tangrot J."/>
            <person name="Rosling A."/>
        </authorList>
    </citation>
    <scope>NUCLEOTIDE SEQUENCE</scope>
    <source>
        <strain evidence="2">87-6 pot B 2015</strain>
    </source>
</reference>
<accession>A0A9N9IXP8</accession>
<dbReference type="Proteomes" id="UP000789375">
    <property type="component" value="Unassembled WGS sequence"/>
</dbReference>
<protein>
    <submittedName>
        <fullName evidence="2">4428_t:CDS:1</fullName>
    </submittedName>
</protein>
<feature type="non-terminal residue" evidence="2">
    <location>
        <position position="1"/>
    </location>
</feature>
<feature type="compositionally biased region" description="Basic residues" evidence="1">
    <location>
        <begin position="14"/>
        <end position="23"/>
    </location>
</feature>
<keyword evidence="3" id="KW-1185">Reference proteome</keyword>
<dbReference type="AlphaFoldDB" id="A0A9N9IXP8"/>
<proteinExistence type="predicted"/>
<name>A0A9N9IXP8_FUNMO</name>
<evidence type="ECO:0000256" key="1">
    <source>
        <dbReference type="SAM" id="MobiDB-lite"/>
    </source>
</evidence>
<organism evidence="2 3">
    <name type="scientific">Funneliformis mosseae</name>
    <name type="common">Endomycorrhizal fungus</name>
    <name type="synonym">Glomus mosseae</name>
    <dbReference type="NCBI Taxonomy" id="27381"/>
    <lineage>
        <taxon>Eukaryota</taxon>
        <taxon>Fungi</taxon>
        <taxon>Fungi incertae sedis</taxon>
        <taxon>Mucoromycota</taxon>
        <taxon>Glomeromycotina</taxon>
        <taxon>Glomeromycetes</taxon>
        <taxon>Glomerales</taxon>
        <taxon>Glomeraceae</taxon>
        <taxon>Funneliformis</taxon>
    </lineage>
</organism>
<comment type="caution">
    <text evidence="2">The sequence shown here is derived from an EMBL/GenBank/DDBJ whole genome shotgun (WGS) entry which is preliminary data.</text>
</comment>
<feature type="non-terminal residue" evidence="2">
    <location>
        <position position="136"/>
    </location>
</feature>
<sequence length="136" mass="16361">ENNKHVNDTENTLKRQKTNKKGGPKRDEVWEYFIVDDEKNDRHYPATYYHCEKKWQKGKLRTLKAHLSNECLQCPENISKFWRDKLSTELTNYTRKQKTIIQLPLKQYQITQHFSSDKPLPLAITERIDRSLLKAW</sequence>